<proteinExistence type="predicted"/>
<evidence type="ECO:0000313" key="2">
    <source>
        <dbReference type="EMBL" id="QJA85256.1"/>
    </source>
</evidence>
<sequence length="148" mass="16934">MSPKSQEQHSPFGMEDKAGQSTDAPEQVKAPVKRDEEPLVYKRVKFYPKTDKNQPDNVTLSLNGVTLLIQRDKEIVLSNAFLALADHATYAQFRHSQGEGRKEVARIRLYPYQVISDATEKEFMEMRATGARRQEEARLRDEVVQKIA</sequence>
<name>A0A6M3KT95_9ZZZZ</name>
<dbReference type="AlphaFoldDB" id="A0A6M3KT95"/>
<dbReference type="EMBL" id="MT142564">
    <property type="protein sequence ID" value="QJA85256.1"/>
    <property type="molecule type" value="Genomic_DNA"/>
</dbReference>
<evidence type="ECO:0000256" key="1">
    <source>
        <dbReference type="SAM" id="MobiDB-lite"/>
    </source>
</evidence>
<organism evidence="2">
    <name type="scientific">viral metagenome</name>
    <dbReference type="NCBI Taxonomy" id="1070528"/>
    <lineage>
        <taxon>unclassified sequences</taxon>
        <taxon>metagenomes</taxon>
        <taxon>organismal metagenomes</taxon>
    </lineage>
</organism>
<reference evidence="2" key="1">
    <citation type="submission" date="2020-03" db="EMBL/GenBank/DDBJ databases">
        <title>The deep terrestrial virosphere.</title>
        <authorList>
            <person name="Holmfeldt K."/>
            <person name="Nilsson E."/>
            <person name="Simone D."/>
            <person name="Lopez-Fernandez M."/>
            <person name="Wu X."/>
            <person name="de Brujin I."/>
            <person name="Lundin D."/>
            <person name="Andersson A."/>
            <person name="Bertilsson S."/>
            <person name="Dopson M."/>
        </authorList>
    </citation>
    <scope>NUCLEOTIDE SEQUENCE</scope>
    <source>
        <strain evidence="2">MM415B02238</strain>
    </source>
</reference>
<gene>
    <name evidence="2" type="ORF">MM415B02238_0004</name>
</gene>
<feature type="region of interest" description="Disordered" evidence="1">
    <location>
        <begin position="1"/>
        <end position="35"/>
    </location>
</feature>
<protein>
    <submittedName>
        <fullName evidence="2">Uncharacterized protein</fullName>
    </submittedName>
</protein>
<accession>A0A6M3KT95</accession>